<dbReference type="Proteomes" id="UP000188268">
    <property type="component" value="Unassembled WGS sequence"/>
</dbReference>
<organism evidence="1 2">
    <name type="scientific">Corchorus capsularis</name>
    <name type="common">Jute</name>
    <dbReference type="NCBI Taxonomy" id="210143"/>
    <lineage>
        <taxon>Eukaryota</taxon>
        <taxon>Viridiplantae</taxon>
        <taxon>Streptophyta</taxon>
        <taxon>Embryophyta</taxon>
        <taxon>Tracheophyta</taxon>
        <taxon>Spermatophyta</taxon>
        <taxon>Magnoliopsida</taxon>
        <taxon>eudicotyledons</taxon>
        <taxon>Gunneridae</taxon>
        <taxon>Pentapetalae</taxon>
        <taxon>rosids</taxon>
        <taxon>malvids</taxon>
        <taxon>Malvales</taxon>
        <taxon>Malvaceae</taxon>
        <taxon>Grewioideae</taxon>
        <taxon>Apeibeae</taxon>
        <taxon>Corchorus</taxon>
    </lineage>
</organism>
<gene>
    <name evidence="1" type="ORF">CCACVL1_25912</name>
</gene>
<keyword evidence="2" id="KW-1185">Reference proteome</keyword>
<proteinExistence type="predicted"/>
<protein>
    <submittedName>
        <fullName evidence="1">Uncharacterized protein</fullName>
    </submittedName>
</protein>
<comment type="caution">
    <text evidence="1">The sequence shown here is derived from an EMBL/GenBank/DDBJ whole genome shotgun (WGS) entry which is preliminary data.</text>
</comment>
<dbReference type="EMBL" id="AWWV01014408">
    <property type="protein sequence ID" value="OMO57202.1"/>
    <property type="molecule type" value="Genomic_DNA"/>
</dbReference>
<evidence type="ECO:0000313" key="2">
    <source>
        <dbReference type="Proteomes" id="UP000188268"/>
    </source>
</evidence>
<accession>A0A1R3GGJ8</accession>
<sequence>MDQRDRQLARIRSCTQANRYGNELRSGTIELDRRSEGEDRI</sequence>
<reference evidence="1 2" key="1">
    <citation type="submission" date="2013-09" db="EMBL/GenBank/DDBJ databases">
        <title>Corchorus capsularis genome sequencing.</title>
        <authorList>
            <person name="Alam M."/>
            <person name="Haque M.S."/>
            <person name="Islam M.S."/>
            <person name="Emdad E.M."/>
            <person name="Islam M.M."/>
            <person name="Ahmed B."/>
            <person name="Halim A."/>
            <person name="Hossen Q.M.M."/>
            <person name="Hossain M.Z."/>
            <person name="Ahmed R."/>
            <person name="Khan M.M."/>
            <person name="Islam R."/>
            <person name="Rashid M.M."/>
            <person name="Khan S.A."/>
            <person name="Rahman M.S."/>
            <person name="Alam M."/>
        </authorList>
    </citation>
    <scope>NUCLEOTIDE SEQUENCE [LARGE SCALE GENOMIC DNA]</scope>
    <source>
        <strain evidence="2">cv. CVL-1</strain>
        <tissue evidence="1">Whole seedling</tissue>
    </source>
</reference>
<dbReference type="AlphaFoldDB" id="A0A1R3GGJ8"/>
<dbReference type="Gramene" id="OMO57202">
    <property type="protein sequence ID" value="OMO57202"/>
    <property type="gene ID" value="CCACVL1_25912"/>
</dbReference>
<name>A0A1R3GGJ8_COCAP</name>
<evidence type="ECO:0000313" key="1">
    <source>
        <dbReference type="EMBL" id="OMO57202.1"/>
    </source>
</evidence>